<dbReference type="Pfam" id="PF01521">
    <property type="entry name" value="Fe-S_biosyn"/>
    <property type="match status" value="1"/>
</dbReference>
<keyword evidence="3" id="KW-1185">Reference proteome</keyword>
<dbReference type="AlphaFoldDB" id="A0A1R1EP85"/>
<dbReference type="RefSeq" id="WP_076171183.1">
    <property type="nucleotide sequence ID" value="NZ_MRTP01000004.1"/>
</dbReference>
<evidence type="ECO:0000313" key="3">
    <source>
        <dbReference type="Proteomes" id="UP000187172"/>
    </source>
</evidence>
<comment type="caution">
    <text evidence="2">The sequence shown here is derived from an EMBL/GenBank/DDBJ whole genome shotgun (WGS) entry which is preliminary data.</text>
</comment>
<gene>
    <name evidence="2" type="ORF">BK138_17520</name>
</gene>
<dbReference type="InterPro" id="IPR035903">
    <property type="entry name" value="HesB-like_dom_sf"/>
</dbReference>
<sequence>MVIQVTETAKKHIESLAGSESAIIRLAYDSEGCGCGVNGLPALWIVSAKEADDVEIQSHHLHFIIHRLQAVFFEEQLYLDSEKNYPSFRLSGDGQLYGQNIRLVDKR</sequence>
<dbReference type="Gene3D" id="2.60.300.12">
    <property type="entry name" value="HesB-like domain"/>
    <property type="match status" value="1"/>
</dbReference>
<name>A0A1R1EP85_9BACL</name>
<dbReference type="STRING" id="297318.BK138_17520"/>
<evidence type="ECO:0000259" key="1">
    <source>
        <dbReference type="Pfam" id="PF01521"/>
    </source>
</evidence>
<accession>A0A1R1EP85</accession>
<evidence type="ECO:0000313" key="2">
    <source>
        <dbReference type="EMBL" id="OMF53630.1"/>
    </source>
</evidence>
<reference evidence="2 3" key="1">
    <citation type="submission" date="2016-11" db="EMBL/GenBank/DDBJ databases">
        <title>Paenibacillus species isolates.</title>
        <authorList>
            <person name="Beno S.M."/>
        </authorList>
    </citation>
    <scope>NUCLEOTIDE SEQUENCE [LARGE SCALE GENOMIC DNA]</scope>
    <source>
        <strain evidence="2 3">FSL R5-0378</strain>
    </source>
</reference>
<dbReference type="EMBL" id="MRTP01000004">
    <property type="protein sequence ID" value="OMF53630.1"/>
    <property type="molecule type" value="Genomic_DNA"/>
</dbReference>
<proteinExistence type="predicted"/>
<feature type="domain" description="Core" evidence="1">
    <location>
        <begin position="1"/>
        <end position="104"/>
    </location>
</feature>
<organism evidence="2 3">
    <name type="scientific">Paenibacillus rhizosphaerae</name>
    <dbReference type="NCBI Taxonomy" id="297318"/>
    <lineage>
        <taxon>Bacteria</taxon>
        <taxon>Bacillati</taxon>
        <taxon>Bacillota</taxon>
        <taxon>Bacilli</taxon>
        <taxon>Bacillales</taxon>
        <taxon>Paenibacillaceae</taxon>
        <taxon>Paenibacillus</taxon>
    </lineage>
</organism>
<dbReference type="Proteomes" id="UP000187172">
    <property type="component" value="Unassembled WGS sequence"/>
</dbReference>
<dbReference type="SUPFAM" id="SSF89360">
    <property type="entry name" value="HesB-like domain"/>
    <property type="match status" value="1"/>
</dbReference>
<protein>
    <recommendedName>
        <fullName evidence="1">Core domain-containing protein</fullName>
    </recommendedName>
</protein>
<dbReference type="InterPro" id="IPR000361">
    <property type="entry name" value="ATAP_core_dom"/>
</dbReference>